<dbReference type="InterPro" id="IPR000873">
    <property type="entry name" value="AMP-dep_synth/lig_dom"/>
</dbReference>
<comment type="caution">
    <text evidence="4">The sequence shown here is derived from an EMBL/GenBank/DDBJ whole genome shotgun (WGS) entry which is preliminary data.</text>
</comment>
<dbReference type="InterPro" id="IPR045851">
    <property type="entry name" value="AMP-bd_C_sf"/>
</dbReference>
<evidence type="ECO:0000313" key="4">
    <source>
        <dbReference type="EMBL" id="MFC3810607.1"/>
    </source>
</evidence>
<comment type="similarity">
    <text evidence="1">Belongs to the ATP-dependent AMP-binding enzyme family.</text>
</comment>
<accession>A0ABV7YXF3</accession>
<keyword evidence="2" id="KW-0436">Ligase</keyword>
<evidence type="ECO:0000259" key="3">
    <source>
        <dbReference type="Pfam" id="PF00501"/>
    </source>
</evidence>
<evidence type="ECO:0000256" key="2">
    <source>
        <dbReference type="ARBA" id="ARBA00022598"/>
    </source>
</evidence>
<feature type="domain" description="AMP-dependent synthetase/ligase" evidence="3">
    <location>
        <begin position="41"/>
        <end position="197"/>
    </location>
</feature>
<dbReference type="Proteomes" id="UP001595616">
    <property type="component" value="Unassembled WGS sequence"/>
</dbReference>
<dbReference type="Gene3D" id="3.30.300.30">
    <property type="match status" value="1"/>
</dbReference>
<reference evidence="5" key="1">
    <citation type="journal article" date="2019" name="Int. J. Syst. Evol. Microbiol.">
        <title>The Global Catalogue of Microorganisms (GCM) 10K type strain sequencing project: providing services to taxonomists for standard genome sequencing and annotation.</title>
        <authorList>
            <consortium name="The Broad Institute Genomics Platform"/>
            <consortium name="The Broad Institute Genome Sequencing Center for Infectious Disease"/>
            <person name="Wu L."/>
            <person name="Ma J."/>
        </authorList>
    </citation>
    <scope>NUCLEOTIDE SEQUENCE [LARGE SCALE GENOMIC DNA]</scope>
    <source>
        <strain evidence="5">CECT 7956</strain>
    </source>
</reference>
<evidence type="ECO:0000313" key="5">
    <source>
        <dbReference type="Proteomes" id="UP001595616"/>
    </source>
</evidence>
<keyword evidence="5" id="KW-1185">Reference proteome</keyword>
<dbReference type="Pfam" id="PF00501">
    <property type="entry name" value="AMP-binding"/>
    <property type="match status" value="1"/>
</dbReference>
<dbReference type="PANTHER" id="PTHR43201">
    <property type="entry name" value="ACYL-COA SYNTHETASE"/>
    <property type="match status" value="1"/>
</dbReference>
<dbReference type="PANTHER" id="PTHR43201:SF5">
    <property type="entry name" value="MEDIUM-CHAIN ACYL-COA LIGASE ACSF2, MITOCHONDRIAL"/>
    <property type="match status" value="1"/>
</dbReference>
<dbReference type="RefSeq" id="WP_379836863.1">
    <property type="nucleotide sequence ID" value="NZ_JBHRYQ010000001.1"/>
</dbReference>
<proteinExistence type="inferred from homology"/>
<dbReference type="EMBL" id="JBHRYQ010000001">
    <property type="protein sequence ID" value="MFC3810607.1"/>
    <property type="molecule type" value="Genomic_DNA"/>
</dbReference>
<gene>
    <name evidence="4" type="ORF">ACFOOI_08080</name>
</gene>
<dbReference type="Gene3D" id="3.40.50.12780">
    <property type="entry name" value="N-terminal domain of ligase-like"/>
    <property type="match status" value="1"/>
</dbReference>
<name>A0ABV7YXF3_9BACT</name>
<dbReference type="SUPFAM" id="SSF56801">
    <property type="entry name" value="Acetyl-CoA synthetase-like"/>
    <property type="match status" value="1"/>
</dbReference>
<dbReference type="InterPro" id="IPR042099">
    <property type="entry name" value="ANL_N_sf"/>
</dbReference>
<evidence type="ECO:0000256" key="1">
    <source>
        <dbReference type="ARBA" id="ARBA00006432"/>
    </source>
</evidence>
<sequence length="351" mass="39917">MLFISAKGDTINTAPDNPYFDKVFDLVAYWSSKSEMIELQTSGSTGKPKTIIVQRSQIEASINMTKEVFNLSENDLFFCCLNVNYIAGMMMVFRALEIGADLIVVEPTSNPFENLGNQEHLVSKNRGKNFFSFVPLQLQTIIESEKHLPLLKACKATIVGGAALNPRLEAKCQELNIPIYATYGMTETMSHIAIRDLRNEGQTFEVIKGVAIEVNTNDCLRICSPSTKDEWIQTNDVVELIDRKHFNLKGRIDNVINSGGLKIQLEQIEWKIAEKLDLQERYFCYGLKDERLGQKLILVIESEEIVVTNEQMQGIFGKFETPKEIYHLPMFLETQTAKIDKNKTVNEFIRN</sequence>
<organism evidence="4 5">
    <name type="scientific">Lacihabitans lacunae</name>
    <dbReference type="NCBI Taxonomy" id="1028214"/>
    <lineage>
        <taxon>Bacteria</taxon>
        <taxon>Pseudomonadati</taxon>
        <taxon>Bacteroidota</taxon>
        <taxon>Cytophagia</taxon>
        <taxon>Cytophagales</taxon>
        <taxon>Leadbetterellaceae</taxon>
        <taxon>Lacihabitans</taxon>
    </lineage>
</organism>
<protein>
    <submittedName>
        <fullName evidence="4">AMP-binding protein</fullName>
    </submittedName>
</protein>